<dbReference type="SUPFAM" id="SSF46785">
    <property type="entry name" value="Winged helix' DNA-binding domain"/>
    <property type="match status" value="1"/>
</dbReference>
<keyword evidence="1" id="KW-0812">Transmembrane</keyword>
<organism evidence="2 3">
    <name type="scientific">Candidatus Viridilinea halotolerans</name>
    <dbReference type="NCBI Taxonomy" id="2491704"/>
    <lineage>
        <taxon>Bacteria</taxon>
        <taxon>Bacillati</taxon>
        <taxon>Chloroflexota</taxon>
        <taxon>Chloroflexia</taxon>
        <taxon>Chloroflexales</taxon>
        <taxon>Chloroflexineae</taxon>
        <taxon>Oscillochloridaceae</taxon>
        <taxon>Candidatus Viridilinea</taxon>
    </lineage>
</organism>
<evidence type="ECO:0000313" key="3">
    <source>
        <dbReference type="Proteomes" id="UP000280307"/>
    </source>
</evidence>
<dbReference type="EMBL" id="RSAS01000918">
    <property type="protein sequence ID" value="RRR65742.1"/>
    <property type="molecule type" value="Genomic_DNA"/>
</dbReference>
<evidence type="ECO:0000256" key="1">
    <source>
        <dbReference type="SAM" id="Phobius"/>
    </source>
</evidence>
<gene>
    <name evidence="2" type="ORF">EI684_22235</name>
</gene>
<keyword evidence="1" id="KW-1133">Transmembrane helix</keyword>
<feature type="transmembrane region" description="Helical" evidence="1">
    <location>
        <begin position="43"/>
        <end position="60"/>
    </location>
</feature>
<protein>
    <submittedName>
        <fullName evidence="2">Uncharacterized protein</fullName>
    </submittedName>
</protein>
<reference evidence="2 3" key="1">
    <citation type="submission" date="2018-12" db="EMBL/GenBank/DDBJ databases">
        <title>Genome Sequence of Candidatus Viridilinea halotolerans isolated from saline sulfide-rich spring.</title>
        <authorList>
            <person name="Grouzdev D.S."/>
            <person name="Burganskaya E.I."/>
            <person name="Krutkina M.S."/>
            <person name="Sukhacheva M.V."/>
            <person name="Gorlenko V.M."/>
        </authorList>
    </citation>
    <scope>NUCLEOTIDE SEQUENCE [LARGE SCALE GENOMIC DNA]</scope>
    <source>
        <strain evidence="2">Chok-6</strain>
    </source>
</reference>
<evidence type="ECO:0000313" key="2">
    <source>
        <dbReference type="EMBL" id="RRR65742.1"/>
    </source>
</evidence>
<proteinExistence type="predicted"/>
<sequence>MRFQHRLTLILLLILLLVTVLPPLLFMAGVPAFVRRPEVMNPLAGGTALILGGVLLFGLGRRAVRSVRAWRTNQRTLPLTGQHAARFHAASSDAVRAANEAAIERLAAQGYTIPGFQSQHPDQSILIFLRGCGQEGATVDQIATSIGMDGPTRDSTLRALYSDGLAQRDGENVVITELGVNRIAHV</sequence>
<comment type="caution">
    <text evidence="2">The sequence shown here is derived from an EMBL/GenBank/DDBJ whole genome shotgun (WGS) entry which is preliminary data.</text>
</comment>
<dbReference type="Proteomes" id="UP000280307">
    <property type="component" value="Unassembled WGS sequence"/>
</dbReference>
<accession>A0A426TQW5</accession>
<keyword evidence="1" id="KW-0472">Membrane</keyword>
<dbReference type="AlphaFoldDB" id="A0A426TQW5"/>
<name>A0A426TQW5_9CHLR</name>
<dbReference type="InterPro" id="IPR036390">
    <property type="entry name" value="WH_DNA-bd_sf"/>
</dbReference>